<dbReference type="InterPro" id="IPR011013">
    <property type="entry name" value="Gal_mutarotase_sf_dom"/>
</dbReference>
<dbReference type="PhylomeDB" id="A0A022QK73"/>
<dbReference type="InterPro" id="IPR025887">
    <property type="entry name" value="Glyco_hydro_31_N_dom"/>
</dbReference>
<evidence type="ECO:0000259" key="1">
    <source>
        <dbReference type="Pfam" id="PF13802"/>
    </source>
</evidence>
<dbReference type="GO" id="GO:0005975">
    <property type="term" value="P:carbohydrate metabolic process"/>
    <property type="evidence" value="ECO:0007669"/>
    <property type="project" value="InterPro"/>
</dbReference>
<protein>
    <recommendedName>
        <fullName evidence="1">Glycoside hydrolase family 31 N-terminal domain-containing protein</fullName>
    </recommendedName>
</protein>
<dbReference type="CDD" id="cd14752">
    <property type="entry name" value="GH31_N"/>
    <property type="match status" value="1"/>
</dbReference>
<dbReference type="AlphaFoldDB" id="A0A022QK73"/>
<dbReference type="Proteomes" id="UP000030748">
    <property type="component" value="Unassembled WGS sequence"/>
</dbReference>
<keyword evidence="3" id="KW-1185">Reference proteome</keyword>
<feature type="domain" description="Glycoside hydrolase family 31 N-terminal" evidence="1">
    <location>
        <begin position="79"/>
        <end position="148"/>
    </location>
</feature>
<name>A0A022QK73_ERYGU</name>
<sequence>MGGDEGKSLDLEGQFGKMIFESILEEGVFRFDCSADDRNAAFPSISFQNPKVRDTPLANVDEIPTYIPTFECSLGQQIVNIEFPLNTSFYGTGEVSRQLERTGKRICTWNTDAWGYGSGTTSLYQSHPWVLAVLPNGEAFGVLADTTRCCELAFVVTSYPVVTFGPFASLTGFLVSLTSILNFLGFCRGTVFMPPMWSLGYHQCRWSYSAATFIC</sequence>
<reference evidence="2 3" key="1">
    <citation type="journal article" date="2013" name="Proc. Natl. Acad. Sci. U.S.A.">
        <title>Fine-scale variation in meiotic recombination in Mimulus inferred from population shotgun sequencing.</title>
        <authorList>
            <person name="Hellsten U."/>
            <person name="Wright K.M."/>
            <person name="Jenkins J."/>
            <person name="Shu S."/>
            <person name="Yuan Y."/>
            <person name="Wessler S.R."/>
            <person name="Schmutz J."/>
            <person name="Willis J.H."/>
            <person name="Rokhsar D.S."/>
        </authorList>
    </citation>
    <scope>NUCLEOTIDE SEQUENCE [LARGE SCALE GENOMIC DNA]</scope>
    <source>
        <strain evidence="3">cv. DUN x IM62</strain>
    </source>
</reference>
<organism evidence="2 3">
    <name type="scientific">Erythranthe guttata</name>
    <name type="common">Yellow monkey flower</name>
    <name type="synonym">Mimulus guttatus</name>
    <dbReference type="NCBI Taxonomy" id="4155"/>
    <lineage>
        <taxon>Eukaryota</taxon>
        <taxon>Viridiplantae</taxon>
        <taxon>Streptophyta</taxon>
        <taxon>Embryophyta</taxon>
        <taxon>Tracheophyta</taxon>
        <taxon>Spermatophyta</taxon>
        <taxon>Magnoliopsida</taxon>
        <taxon>eudicotyledons</taxon>
        <taxon>Gunneridae</taxon>
        <taxon>Pentapetalae</taxon>
        <taxon>asterids</taxon>
        <taxon>lamiids</taxon>
        <taxon>Lamiales</taxon>
        <taxon>Phrymaceae</taxon>
        <taxon>Erythranthe</taxon>
    </lineage>
</organism>
<dbReference type="eggNOG" id="KOG1066">
    <property type="taxonomic scope" value="Eukaryota"/>
</dbReference>
<evidence type="ECO:0000313" key="2">
    <source>
        <dbReference type="EMBL" id="EYU29107.1"/>
    </source>
</evidence>
<dbReference type="PANTHER" id="PTHR22762">
    <property type="entry name" value="ALPHA-GLUCOSIDASE"/>
    <property type="match status" value="1"/>
</dbReference>
<gene>
    <name evidence="2" type="ORF">MIMGU_mgv1a024908mg</name>
</gene>
<evidence type="ECO:0000313" key="3">
    <source>
        <dbReference type="Proteomes" id="UP000030748"/>
    </source>
</evidence>
<accession>A0A022QK73</accession>
<dbReference type="STRING" id="4155.A0A022QK73"/>
<dbReference type="PANTHER" id="PTHR22762:SF120">
    <property type="entry name" value="HETEROGLYCAN GLUCOSIDASE 1"/>
    <property type="match status" value="1"/>
</dbReference>
<dbReference type="Pfam" id="PF13802">
    <property type="entry name" value="Gal_mutarotas_2"/>
    <property type="match status" value="1"/>
</dbReference>
<dbReference type="SUPFAM" id="SSF74650">
    <property type="entry name" value="Galactose mutarotase-like"/>
    <property type="match status" value="1"/>
</dbReference>
<proteinExistence type="predicted"/>
<dbReference type="GO" id="GO:0003824">
    <property type="term" value="F:catalytic activity"/>
    <property type="evidence" value="ECO:0007669"/>
    <property type="project" value="InterPro"/>
</dbReference>
<dbReference type="Gene3D" id="2.60.40.1760">
    <property type="entry name" value="glycosyl hydrolase (family 31)"/>
    <property type="match status" value="1"/>
</dbReference>
<dbReference type="GO" id="GO:0030246">
    <property type="term" value="F:carbohydrate binding"/>
    <property type="evidence" value="ECO:0007669"/>
    <property type="project" value="InterPro"/>
</dbReference>
<dbReference type="EMBL" id="KI631268">
    <property type="protein sequence ID" value="EYU29107.1"/>
    <property type="molecule type" value="Genomic_DNA"/>
</dbReference>